<protein>
    <recommendedName>
        <fullName evidence="4">DUF1311 domain-containing protein</fullName>
    </recommendedName>
</protein>
<organism evidence="2 3">
    <name type="scientific">Blastochloris viridis</name>
    <name type="common">Rhodopseudomonas viridis</name>
    <dbReference type="NCBI Taxonomy" id="1079"/>
    <lineage>
        <taxon>Bacteria</taxon>
        <taxon>Pseudomonadati</taxon>
        <taxon>Pseudomonadota</taxon>
        <taxon>Alphaproteobacteria</taxon>
        <taxon>Hyphomicrobiales</taxon>
        <taxon>Blastochloridaceae</taxon>
        <taxon>Blastochloris</taxon>
    </lineage>
</organism>
<dbReference type="EMBL" id="VAFM01000001">
    <property type="protein sequence ID" value="TKW62062.1"/>
    <property type="molecule type" value="Genomic_DNA"/>
</dbReference>
<feature type="chain" id="PRO_5026824892" description="DUF1311 domain-containing protein" evidence="1">
    <location>
        <begin position="21"/>
        <end position="119"/>
    </location>
</feature>
<dbReference type="AlphaFoldDB" id="A0A6N4RDK2"/>
<evidence type="ECO:0000256" key="1">
    <source>
        <dbReference type="SAM" id="SignalP"/>
    </source>
</evidence>
<evidence type="ECO:0000313" key="3">
    <source>
        <dbReference type="Proteomes" id="UP000320948"/>
    </source>
</evidence>
<dbReference type="Proteomes" id="UP000320948">
    <property type="component" value="Unassembled WGS sequence"/>
</dbReference>
<feature type="signal peptide" evidence="1">
    <location>
        <begin position="1"/>
        <end position="20"/>
    </location>
</feature>
<proteinExistence type="predicted"/>
<keyword evidence="1" id="KW-0732">Signal</keyword>
<evidence type="ECO:0000313" key="2">
    <source>
        <dbReference type="EMBL" id="TKW62062.1"/>
    </source>
</evidence>
<evidence type="ECO:0008006" key="4">
    <source>
        <dbReference type="Google" id="ProtNLM"/>
    </source>
</evidence>
<name>A0A6N4RDK2_BLAVI</name>
<reference evidence="2 3" key="1">
    <citation type="journal article" date="2017" name="Nat. Commun.">
        <title>In situ click chemistry generation of cyclooxygenase-2 inhibitors.</title>
        <authorList>
            <person name="Bhardwaj A."/>
            <person name="Kaur J."/>
            <person name="Wuest M."/>
            <person name="Wuest F."/>
        </authorList>
    </citation>
    <scope>NUCLEOTIDE SEQUENCE [LARGE SCALE GENOMIC DNA]</scope>
    <source>
        <strain evidence="2">S2_018_000_R2_106</strain>
    </source>
</reference>
<comment type="caution">
    <text evidence="2">The sequence shown here is derived from an EMBL/GenBank/DDBJ whole genome shotgun (WGS) entry which is preliminary data.</text>
</comment>
<accession>A0A6N4RDK2</accession>
<gene>
    <name evidence="2" type="ORF">DI628_05440</name>
</gene>
<sequence>MKRILVLITALVSLTVPARAGQIADWSKVELTPAQQQCLTAFDKSDYDYSQCRVRNIVFAERVEEFKQLDAQFGCEAARANNVFIAPLTKTMCSIDLRVERIVAQELELIRKKYGYPAD</sequence>